<feature type="transmembrane region" description="Helical" evidence="1">
    <location>
        <begin position="12"/>
        <end position="32"/>
    </location>
</feature>
<dbReference type="OrthoDB" id="7851333at2"/>
<dbReference type="RefSeq" id="WP_073126579.1">
    <property type="nucleotide sequence ID" value="NZ_FOCM01000003.1"/>
</dbReference>
<evidence type="ECO:0000313" key="2">
    <source>
        <dbReference type="EMBL" id="SEN19837.1"/>
    </source>
</evidence>
<protein>
    <submittedName>
        <fullName evidence="2">Uncharacterized protein</fullName>
    </submittedName>
</protein>
<gene>
    <name evidence="2" type="ORF">SAMN04488011_1039</name>
</gene>
<feature type="transmembrane region" description="Helical" evidence="1">
    <location>
        <begin position="38"/>
        <end position="54"/>
    </location>
</feature>
<keyword evidence="1" id="KW-1133">Transmembrane helix</keyword>
<proteinExistence type="predicted"/>
<dbReference type="Proteomes" id="UP000199372">
    <property type="component" value="Unassembled WGS sequence"/>
</dbReference>
<keyword evidence="1" id="KW-0812">Transmembrane</keyword>
<keyword evidence="3" id="KW-1185">Reference proteome</keyword>
<keyword evidence="1" id="KW-0472">Membrane</keyword>
<evidence type="ECO:0000256" key="1">
    <source>
        <dbReference type="SAM" id="Phobius"/>
    </source>
</evidence>
<accession>A0A1H8ELV7</accession>
<organism evidence="2 3">
    <name type="scientific">Palleronia pelagia</name>
    <dbReference type="NCBI Taxonomy" id="387096"/>
    <lineage>
        <taxon>Bacteria</taxon>
        <taxon>Pseudomonadati</taxon>
        <taxon>Pseudomonadota</taxon>
        <taxon>Alphaproteobacteria</taxon>
        <taxon>Rhodobacterales</taxon>
        <taxon>Roseobacteraceae</taxon>
        <taxon>Palleronia</taxon>
    </lineage>
</organism>
<name>A0A1H8ELV7_9RHOB</name>
<evidence type="ECO:0000313" key="3">
    <source>
        <dbReference type="Proteomes" id="UP000199372"/>
    </source>
</evidence>
<reference evidence="3" key="1">
    <citation type="submission" date="2016-10" db="EMBL/GenBank/DDBJ databases">
        <authorList>
            <person name="Varghese N."/>
            <person name="Submissions S."/>
        </authorList>
    </citation>
    <scope>NUCLEOTIDE SEQUENCE [LARGE SCALE GENOMIC DNA]</scope>
    <source>
        <strain evidence="3">DSM 26893</strain>
    </source>
</reference>
<dbReference type="AlphaFoldDB" id="A0A1H8ELV7"/>
<dbReference type="EMBL" id="FOCM01000003">
    <property type="protein sequence ID" value="SEN19837.1"/>
    <property type="molecule type" value="Genomic_DNA"/>
</dbReference>
<sequence length="179" mass="19014">MSFLRPEALAAILRWREAAIGLGAAALGAWWIWTEPGVLRWVGVAFVLGGLAIAREGWSRALRPATGAGPGVVDLTERQLTYLSGHGGGAVSLDHLLQVEIEARRDGPYQSDVFWIVTPEGGEALHIPGDARGADKMFDALAVLPGADHPTAIRAAGGGTTGRFVLWRKPGADKPRLLH</sequence>